<dbReference type="Pfam" id="PF04341">
    <property type="entry name" value="DUF485"/>
    <property type="match status" value="1"/>
</dbReference>
<keyword evidence="1" id="KW-1133">Transmembrane helix</keyword>
<protein>
    <recommendedName>
        <fullName evidence="4">DUF485 domain-containing protein</fullName>
    </recommendedName>
</protein>
<comment type="caution">
    <text evidence="2">The sequence shown here is derived from an EMBL/GenBank/DDBJ whole genome shotgun (WGS) entry which is preliminary data.</text>
</comment>
<evidence type="ECO:0000313" key="2">
    <source>
        <dbReference type="EMBL" id="GGG29834.1"/>
    </source>
</evidence>
<evidence type="ECO:0000313" key="3">
    <source>
        <dbReference type="Proteomes" id="UP000654257"/>
    </source>
</evidence>
<dbReference type="InterPro" id="IPR007436">
    <property type="entry name" value="DUF485"/>
</dbReference>
<keyword evidence="3" id="KW-1185">Reference proteome</keyword>
<gene>
    <name evidence="2" type="ORF">GCM10007304_49540</name>
</gene>
<evidence type="ECO:0000256" key="1">
    <source>
        <dbReference type="SAM" id="Phobius"/>
    </source>
</evidence>
<evidence type="ECO:0008006" key="4">
    <source>
        <dbReference type="Google" id="ProtNLM"/>
    </source>
</evidence>
<reference evidence="2" key="1">
    <citation type="journal article" date="2014" name="Int. J. Syst. Evol. Microbiol.">
        <title>Complete genome sequence of Corynebacterium casei LMG S-19264T (=DSM 44701T), isolated from a smear-ripened cheese.</title>
        <authorList>
            <consortium name="US DOE Joint Genome Institute (JGI-PGF)"/>
            <person name="Walter F."/>
            <person name="Albersmeier A."/>
            <person name="Kalinowski J."/>
            <person name="Ruckert C."/>
        </authorList>
    </citation>
    <scope>NUCLEOTIDE SEQUENCE</scope>
    <source>
        <strain evidence="2">CCM 7905</strain>
    </source>
</reference>
<dbReference type="AlphaFoldDB" id="A0A917LJB0"/>
<feature type="transmembrane region" description="Helical" evidence="1">
    <location>
        <begin position="34"/>
        <end position="55"/>
    </location>
</feature>
<dbReference type="Proteomes" id="UP000654257">
    <property type="component" value="Unassembled WGS sequence"/>
</dbReference>
<organism evidence="2 3">
    <name type="scientific">Rhodococcoides trifolii</name>
    <dbReference type="NCBI Taxonomy" id="908250"/>
    <lineage>
        <taxon>Bacteria</taxon>
        <taxon>Bacillati</taxon>
        <taxon>Actinomycetota</taxon>
        <taxon>Actinomycetes</taxon>
        <taxon>Mycobacteriales</taxon>
        <taxon>Nocardiaceae</taxon>
        <taxon>Rhodococcoides</taxon>
    </lineage>
</organism>
<dbReference type="RefSeq" id="WP_188548098.1">
    <property type="nucleotide sequence ID" value="NZ_BMCU01000011.1"/>
</dbReference>
<name>A0A917LJB0_9NOCA</name>
<accession>A0A917LJB0</accession>
<sequence>MNPTGRNEEHVDKALEDLWTSGRMSVLRSRRKALFVRVWIVFAVAWTFFIGWPALAPSSYGTIVTAGLSVGMIVCALYVIVCFSLTLAYVRAARGWDLLAAEMIATGTGDVRADTNSNTGTGGLE</sequence>
<dbReference type="EMBL" id="BMCU01000011">
    <property type="protein sequence ID" value="GGG29834.1"/>
    <property type="molecule type" value="Genomic_DNA"/>
</dbReference>
<feature type="transmembrane region" description="Helical" evidence="1">
    <location>
        <begin position="67"/>
        <end position="90"/>
    </location>
</feature>
<keyword evidence="1" id="KW-0472">Membrane</keyword>
<proteinExistence type="predicted"/>
<keyword evidence="1" id="KW-0812">Transmembrane</keyword>
<reference evidence="2" key="2">
    <citation type="submission" date="2020-09" db="EMBL/GenBank/DDBJ databases">
        <authorList>
            <person name="Sun Q."/>
            <person name="Sedlacek I."/>
        </authorList>
    </citation>
    <scope>NUCLEOTIDE SEQUENCE</scope>
    <source>
        <strain evidence="2">CCM 7905</strain>
    </source>
</reference>